<evidence type="ECO:0000313" key="26">
    <source>
        <dbReference type="Proteomes" id="UP000192596"/>
    </source>
</evidence>
<evidence type="ECO:0000256" key="20">
    <source>
        <dbReference type="PIRSR" id="PIRSR038147-1"/>
    </source>
</evidence>
<dbReference type="GO" id="GO:0005737">
    <property type="term" value="C:cytoplasm"/>
    <property type="evidence" value="ECO:0007669"/>
    <property type="project" value="UniProtKB-SubCell"/>
</dbReference>
<dbReference type="AlphaFoldDB" id="A0A1V8SC23"/>
<accession>A0A1V8SC23</accession>
<evidence type="ECO:0000256" key="5">
    <source>
        <dbReference type="ARBA" id="ARBA00016038"/>
    </source>
</evidence>
<feature type="binding site" evidence="21">
    <location>
        <position position="281"/>
    </location>
    <ligand>
        <name>ATP</name>
        <dbReference type="ChEBI" id="CHEBI:30616"/>
    </ligand>
</feature>
<evidence type="ECO:0000256" key="18">
    <source>
        <dbReference type="ARBA" id="ARBA00049360"/>
    </source>
</evidence>
<gene>
    <name evidence="25" type="ORF">B0A48_17613</name>
</gene>
<feature type="binding site" evidence="22">
    <location>
        <position position="350"/>
    </location>
    <ligand>
        <name>Mg(2+)</name>
        <dbReference type="ChEBI" id="CHEBI:18420"/>
    </ligand>
</feature>
<dbReference type="PIRSF" id="PIRSF038147">
    <property type="entry name" value="Ser/Thr_PK_RIO1"/>
    <property type="match status" value="1"/>
</dbReference>
<evidence type="ECO:0000256" key="3">
    <source>
        <dbReference type="ARBA" id="ARBA00009196"/>
    </source>
</evidence>
<protein>
    <recommendedName>
        <fullName evidence="5 19">Serine/threonine-protein kinase RIO1</fullName>
        <ecNumber evidence="4 19">2.7.11.1</ecNumber>
    </recommendedName>
</protein>
<keyword evidence="8 19" id="KW-0723">Serine/threonine-protein kinase</keyword>
<proteinExistence type="inferred from homology"/>
<reference evidence="26" key="1">
    <citation type="submission" date="2017-03" db="EMBL/GenBank/DDBJ databases">
        <title>Genomes of endolithic fungi from Antarctica.</title>
        <authorList>
            <person name="Coleine C."/>
            <person name="Masonjones S."/>
            <person name="Stajich J.E."/>
        </authorList>
    </citation>
    <scope>NUCLEOTIDE SEQUENCE [LARGE SCALE GENOMIC DNA]</scope>
    <source>
        <strain evidence="26">CCFEE 5527</strain>
    </source>
</reference>
<evidence type="ECO:0000256" key="21">
    <source>
        <dbReference type="PIRSR" id="PIRSR038147-2"/>
    </source>
</evidence>
<feature type="compositionally biased region" description="Basic and acidic residues" evidence="23">
    <location>
        <begin position="518"/>
        <end position="550"/>
    </location>
</feature>
<feature type="compositionally biased region" description="Acidic residues" evidence="23">
    <location>
        <begin position="44"/>
        <end position="68"/>
    </location>
</feature>
<evidence type="ECO:0000256" key="2">
    <source>
        <dbReference type="ARBA" id="ARBA00004496"/>
    </source>
</evidence>
<keyword evidence="12 19" id="KW-0418">Kinase</keyword>
<dbReference type="InterPro" id="IPR018934">
    <property type="entry name" value="RIO_dom"/>
</dbReference>
<dbReference type="InterPro" id="IPR000687">
    <property type="entry name" value="RIO_kinase"/>
</dbReference>
<feature type="region of interest" description="Disordered" evidence="23">
    <location>
        <begin position="480"/>
        <end position="573"/>
    </location>
</feature>
<keyword evidence="10" id="KW-0479">Metal-binding</keyword>
<keyword evidence="13" id="KW-0378">Hydrolase</keyword>
<dbReference type="GO" id="GO:0046872">
    <property type="term" value="F:metal ion binding"/>
    <property type="evidence" value="ECO:0007669"/>
    <property type="project" value="UniProtKB-KW"/>
</dbReference>
<feature type="active site" description="4-aspartylphosphate intermediate" evidence="20">
    <location>
        <position position="350"/>
    </location>
</feature>
<evidence type="ECO:0000256" key="14">
    <source>
        <dbReference type="ARBA" id="ARBA00022840"/>
    </source>
</evidence>
<feature type="compositionally biased region" description="Polar residues" evidence="23">
    <location>
        <begin position="70"/>
        <end position="79"/>
    </location>
</feature>
<dbReference type="InterPro" id="IPR011009">
    <property type="entry name" value="Kinase-like_dom_sf"/>
</dbReference>
<dbReference type="InParanoid" id="A0A1V8SC23"/>
<comment type="similarity">
    <text evidence="3 19">Belongs to the protein kinase superfamily. RIO-type Ser/Thr kinase family.</text>
</comment>
<evidence type="ECO:0000256" key="11">
    <source>
        <dbReference type="ARBA" id="ARBA00022741"/>
    </source>
</evidence>
<feature type="binding site" evidence="22">
    <location>
        <position position="338"/>
    </location>
    <ligand>
        <name>Mg(2+)</name>
        <dbReference type="ChEBI" id="CHEBI:18420"/>
    </ligand>
</feature>
<evidence type="ECO:0000256" key="17">
    <source>
        <dbReference type="ARBA" id="ARBA00048679"/>
    </source>
</evidence>
<comment type="subcellular location">
    <subcellularLocation>
        <location evidence="2">Cytoplasm</location>
    </subcellularLocation>
</comment>
<dbReference type="PANTHER" id="PTHR45723">
    <property type="entry name" value="SERINE/THREONINE-PROTEIN KINASE RIO1"/>
    <property type="match status" value="1"/>
</dbReference>
<evidence type="ECO:0000256" key="4">
    <source>
        <dbReference type="ARBA" id="ARBA00012513"/>
    </source>
</evidence>
<feature type="region of interest" description="Disordered" evidence="23">
    <location>
        <begin position="131"/>
        <end position="153"/>
    </location>
</feature>
<dbReference type="Pfam" id="PF01163">
    <property type="entry name" value="RIO1"/>
    <property type="match status" value="1"/>
</dbReference>
<dbReference type="GO" id="GO:0042254">
    <property type="term" value="P:ribosome biogenesis"/>
    <property type="evidence" value="ECO:0007669"/>
    <property type="project" value="UniProtKB-KW"/>
</dbReference>
<feature type="compositionally biased region" description="Basic residues" evidence="23">
    <location>
        <begin position="551"/>
        <end position="573"/>
    </location>
</feature>
<comment type="catalytic activity">
    <reaction evidence="16 19">
        <text>L-threonyl-[protein] + ATP = O-phospho-L-threonyl-[protein] + ADP + H(+)</text>
        <dbReference type="Rhea" id="RHEA:46608"/>
        <dbReference type="Rhea" id="RHEA-COMP:11060"/>
        <dbReference type="Rhea" id="RHEA-COMP:11605"/>
        <dbReference type="ChEBI" id="CHEBI:15378"/>
        <dbReference type="ChEBI" id="CHEBI:30013"/>
        <dbReference type="ChEBI" id="CHEBI:30616"/>
        <dbReference type="ChEBI" id="CHEBI:61977"/>
        <dbReference type="ChEBI" id="CHEBI:456216"/>
        <dbReference type="EC" id="2.7.11.1"/>
    </reaction>
</comment>
<feature type="domain" description="RIO kinase" evidence="24">
    <location>
        <begin position="145"/>
        <end position="396"/>
    </location>
</feature>
<dbReference type="GO" id="GO:0005524">
    <property type="term" value="F:ATP binding"/>
    <property type="evidence" value="ECO:0007669"/>
    <property type="project" value="UniProtKB-KW"/>
</dbReference>
<dbReference type="SMART" id="SM00090">
    <property type="entry name" value="RIO"/>
    <property type="match status" value="1"/>
</dbReference>
<comment type="catalytic activity">
    <reaction evidence="18">
        <text>ATP + H2O = ADP + phosphate + H(+)</text>
        <dbReference type="Rhea" id="RHEA:13065"/>
        <dbReference type="ChEBI" id="CHEBI:15377"/>
        <dbReference type="ChEBI" id="CHEBI:15378"/>
        <dbReference type="ChEBI" id="CHEBI:30616"/>
        <dbReference type="ChEBI" id="CHEBI:43474"/>
        <dbReference type="ChEBI" id="CHEBI:456216"/>
    </reaction>
</comment>
<dbReference type="Gene3D" id="3.30.200.20">
    <property type="entry name" value="Phosphorylase Kinase, domain 1"/>
    <property type="match status" value="1"/>
</dbReference>
<evidence type="ECO:0000256" key="10">
    <source>
        <dbReference type="ARBA" id="ARBA00022723"/>
    </source>
</evidence>
<evidence type="ECO:0000256" key="6">
    <source>
        <dbReference type="ARBA" id="ARBA00022490"/>
    </source>
</evidence>
<dbReference type="InterPro" id="IPR018935">
    <property type="entry name" value="RIO_kinase_CS"/>
</dbReference>
<comment type="cofactor">
    <cofactor evidence="1 22">
        <name>Mg(2+)</name>
        <dbReference type="ChEBI" id="CHEBI:18420"/>
    </cofactor>
</comment>
<evidence type="ECO:0000256" key="15">
    <source>
        <dbReference type="ARBA" id="ARBA00022842"/>
    </source>
</evidence>
<dbReference type="FunFam" id="3.30.200.20:FF:000148">
    <property type="entry name" value="Serine/threonine-protein kinase RIO1"/>
    <property type="match status" value="1"/>
</dbReference>
<feature type="compositionally biased region" description="Basic and acidic residues" evidence="23">
    <location>
        <begin position="142"/>
        <end position="153"/>
    </location>
</feature>
<feature type="binding site" evidence="21">
    <location>
        <position position="209"/>
    </location>
    <ligand>
        <name>ATP</name>
        <dbReference type="ChEBI" id="CHEBI:30616"/>
    </ligand>
</feature>
<evidence type="ECO:0000256" key="7">
    <source>
        <dbReference type="ARBA" id="ARBA00022517"/>
    </source>
</evidence>
<dbReference type="GO" id="GO:0004674">
    <property type="term" value="F:protein serine/threonine kinase activity"/>
    <property type="evidence" value="ECO:0007669"/>
    <property type="project" value="UniProtKB-KW"/>
</dbReference>
<keyword evidence="26" id="KW-1185">Reference proteome</keyword>
<evidence type="ECO:0000256" key="19">
    <source>
        <dbReference type="PIRNR" id="PIRNR038147"/>
    </source>
</evidence>
<dbReference type="SUPFAM" id="SSF56112">
    <property type="entry name" value="Protein kinase-like (PK-like)"/>
    <property type="match status" value="1"/>
</dbReference>
<dbReference type="EMBL" id="NAJO01000067">
    <property type="protein sequence ID" value="OQN96361.1"/>
    <property type="molecule type" value="Genomic_DNA"/>
</dbReference>
<comment type="catalytic activity">
    <reaction evidence="17 19">
        <text>L-seryl-[protein] + ATP = O-phospho-L-seryl-[protein] + ADP + H(+)</text>
        <dbReference type="Rhea" id="RHEA:17989"/>
        <dbReference type="Rhea" id="RHEA-COMP:9863"/>
        <dbReference type="Rhea" id="RHEA-COMP:11604"/>
        <dbReference type="ChEBI" id="CHEBI:15378"/>
        <dbReference type="ChEBI" id="CHEBI:29999"/>
        <dbReference type="ChEBI" id="CHEBI:30616"/>
        <dbReference type="ChEBI" id="CHEBI:83421"/>
        <dbReference type="ChEBI" id="CHEBI:456216"/>
        <dbReference type="EC" id="2.7.11.1"/>
    </reaction>
</comment>
<feature type="region of interest" description="Disordered" evidence="23">
    <location>
        <begin position="1"/>
        <end position="108"/>
    </location>
</feature>
<dbReference type="STRING" id="1507870.A0A1V8SC23"/>
<dbReference type="OrthoDB" id="205248at2759"/>
<dbReference type="InterPro" id="IPR051272">
    <property type="entry name" value="RIO-type_Ser/Thr_kinase"/>
</dbReference>
<dbReference type="GO" id="GO:0016887">
    <property type="term" value="F:ATP hydrolysis activity"/>
    <property type="evidence" value="ECO:0007669"/>
    <property type="project" value="RHEA"/>
</dbReference>
<keyword evidence="7" id="KW-0690">Ribosome biogenesis</keyword>
<evidence type="ECO:0000256" key="12">
    <source>
        <dbReference type="ARBA" id="ARBA00022777"/>
    </source>
</evidence>
<dbReference type="EC" id="2.7.11.1" evidence="4 19"/>
<name>A0A1V8SC23_9PEZI</name>
<dbReference type="FunFam" id="1.10.510.10:FF:000232">
    <property type="entry name" value="Serine/threonine-protein kinase RIO1"/>
    <property type="match status" value="1"/>
</dbReference>
<keyword evidence="9 19" id="KW-0808">Transferase</keyword>
<dbReference type="CDD" id="cd05147">
    <property type="entry name" value="RIO1_euk"/>
    <property type="match status" value="1"/>
</dbReference>
<dbReference type="PROSITE" id="PS01245">
    <property type="entry name" value="RIO1"/>
    <property type="match status" value="1"/>
</dbReference>
<evidence type="ECO:0000259" key="24">
    <source>
        <dbReference type="SMART" id="SM00090"/>
    </source>
</evidence>
<evidence type="ECO:0000256" key="1">
    <source>
        <dbReference type="ARBA" id="ARBA00001946"/>
    </source>
</evidence>
<organism evidence="25 26">
    <name type="scientific">Cryoendolithus antarcticus</name>
    <dbReference type="NCBI Taxonomy" id="1507870"/>
    <lineage>
        <taxon>Eukaryota</taxon>
        <taxon>Fungi</taxon>
        <taxon>Dikarya</taxon>
        <taxon>Ascomycota</taxon>
        <taxon>Pezizomycotina</taxon>
        <taxon>Dothideomycetes</taxon>
        <taxon>Dothideomycetidae</taxon>
        <taxon>Cladosporiales</taxon>
        <taxon>Cladosporiaceae</taxon>
        <taxon>Cryoendolithus</taxon>
    </lineage>
</organism>
<dbReference type="InterPro" id="IPR017407">
    <property type="entry name" value="Ser/Thr_kinase_Rio1"/>
</dbReference>
<dbReference type="GO" id="GO:0106310">
    <property type="term" value="F:protein serine kinase activity"/>
    <property type="evidence" value="ECO:0007669"/>
    <property type="project" value="RHEA"/>
</dbReference>
<evidence type="ECO:0000256" key="22">
    <source>
        <dbReference type="PIRSR" id="PIRSR038147-3"/>
    </source>
</evidence>
<feature type="compositionally biased region" description="Acidic residues" evidence="23">
    <location>
        <begin position="489"/>
        <end position="514"/>
    </location>
</feature>
<evidence type="ECO:0000256" key="13">
    <source>
        <dbReference type="ARBA" id="ARBA00022801"/>
    </source>
</evidence>
<keyword evidence="11 19" id="KW-0547">Nucleotide-binding</keyword>
<evidence type="ECO:0000313" key="25">
    <source>
        <dbReference type="EMBL" id="OQN96361.1"/>
    </source>
</evidence>
<evidence type="ECO:0000256" key="9">
    <source>
        <dbReference type="ARBA" id="ARBA00022679"/>
    </source>
</evidence>
<evidence type="ECO:0000256" key="8">
    <source>
        <dbReference type="ARBA" id="ARBA00022527"/>
    </source>
</evidence>
<dbReference type="Proteomes" id="UP000192596">
    <property type="component" value="Unassembled WGS sequence"/>
</dbReference>
<evidence type="ECO:0000256" key="23">
    <source>
        <dbReference type="SAM" id="MobiDB-lite"/>
    </source>
</evidence>
<keyword evidence="14 19" id="KW-0067">ATP-binding</keyword>
<dbReference type="Gene3D" id="1.10.510.10">
    <property type="entry name" value="Transferase(Phosphotransferase) domain 1"/>
    <property type="match status" value="1"/>
</dbReference>
<keyword evidence="15" id="KW-0460">Magnesium</keyword>
<feature type="binding site" evidence="21">
    <location>
        <position position="279"/>
    </location>
    <ligand>
        <name>ATP</name>
        <dbReference type="ChEBI" id="CHEBI:30616"/>
    </ligand>
</feature>
<evidence type="ECO:0000256" key="16">
    <source>
        <dbReference type="ARBA" id="ARBA00047899"/>
    </source>
</evidence>
<dbReference type="FunCoup" id="A0A1V8SC23">
    <property type="interactions" value="1739"/>
</dbReference>
<feature type="active site" description="Proton acceptor" evidence="20">
    <location>
        <position position="333"/>
    </location>
</feature>
<comment type="caution">
    <text evidence="25">The sequence shown here is derived from an EMBL/GenBank/DDBJ whole genome shotgun (WGS) entry which is preliminary data.</text>
</comment>
<keyword evidence="6" id="KW-0963">Cytoplasm</keyword>
<sequence length="573" mass="64612">MSPSAINPAAAHEPPHRFVENEGYVALPVQASTADRTNYGPEETNAEDDAEHDEDVDDLFEPSDDGYSDTELQASNPSDYTKAYNRQRRNNDNTVPESQKPKANPQLNTRAAVDDHIKSLSAHTAKLKLSNAEAGLGGKGHGGAEKSDRATSEQVLDPRTRMILLQMLNRNIVSEINGVISTGKEANVYHSTTVSQSDETAAPLHRAIKVYKTSILVFKDRDKYVSGEHRFKQGYNKSSNRAKVKVWAEKEYRNLRRLHAAGIPCPEPLYLKAHVLVMSFLGSGKGVAAPRLRDVQFEEDTSELVAQRWREVYITLLTYMRMMYQICHLVHADLSEYNLLYHSKQLYMIDVSQSVEHDHPRSLEFLRMDIKNVSDFFARKGVNTLSERRVFDFITSSHGGRDLTAMTKTVEDLLADPANAEDEESGTNSKDVDNEVFRQQYIPQNLQQVYDIERDAETIHEGKGESLVYKNLLAPGTDQPRKLAADAETPGEGDTGTDDDDGGSSDEETLDENGELIWVEREDGKPRGKRFEDKEERKAHKLLVKEEKREKRTTKLPKHMKKKLISQGSRGKK</sequence>